<reference evidence="2 3" key="1">
    <citation type="submission" date="2019-08" db="EMBL/GenBank/DDBJ databases">
        <title>Paraburkholderia sp. DCY113.</title>
        <authorList>
            <person name="Kang J."/>
        </authorList>
    </citation>
    <scope>NUCLEOTIDE SEQUENCE [LARGE SCALE GENOMIC DNA]</scope>
    <source>
        <strain evidence="2 3">DCY113</strain>
    </source>
</reference>
<evidence type="ECO:0000313" key="3">
    <source>
        <dbReference type="Proteomes" id="UP000325273"/>
    </source>
</evidence>
<comment type="caution">
    <text evidence="2">The sequence shown here is derived from an EMBL/GenBank/DDBJ whole genome shotgun (WGS) entry which is preliminary data.</text>
</comment>
<dbReference type="SMART" id="SM00421">
    <property type="entry name" value="HTH_LUXR"/>
    <property type="match status" value="1"/>
</dbReference>
<dbReference type="GO" id="GO:0006355">
    <property type="term" value="P:regulation of DNA-templated transcription"/>
    <property type="evidence" value="ECO:0007669"/>
    <property type="project" value="InterPro"/>
</dbReference>
<dbReference type="SUPFAM" id="SSF46894">
    <property type="entry name" value="C-terminal effector domain of the bipartite response regulators"/>
    <property type="match status" value="1"/>
</dbReference>
<dbReference type="Proteomes" id="UP000325273">
    <property type="component" value="Unassembled WGS sequence"/>
</dbReference>
<gene>
    <name evidence="2" type="ORF">FVF58_26805</name>
</gene>
<feature type="domain" description="HTH luxR-type" evidence="1">
    <location>
        <begin position="296"/>
        <end position="361"/>
    </location>
</feature>
<dbReference type="RefSeq" id="WP_149672848.1">
    <property type="nucleotide sequence ID" value="NZ_VTUZ01000020.1"/>
</dbReference>
<protein>
    <submittedName>
        <fullName evidence="2">Helix-turn-helix transcriptional regulator</fullName>
    </submittedName>
</protein>
<dbReference type="EMBL" id="VTUZ01000020">
    <property type="protein sequence ID" value="KAA1006197.1"/>
    <property type="molecule type" value="Genomic_DNA"/>
</dbReference>
<dbReference type="Gene3D" id="1.10.10.10">
    <property type="entry name" value="Winged helix-like DNA-binding domain superfamily/Winged helix DNA-binding domain"/>
    <property type="match status" value="1"/>
</dbReference>
<dbReference type="AlphaFoldDB" id="A0A5B0GTI0"/>
<keyword evidence="3" id="KW-1185">Reference proteome</keyword>
<dbReference type="GO" id="GO:0003677">
    <property type="term" value="F:DNA binding"/>
    <property type="evidence" value="ECO:0007669"/>
    <property type="project" value="InterPro"/>
</dbReference>
<evidence type="ECO:0000259" key="1">
    <source>
        <dbReference type="PROSITE" id="PS50043"/>
    </source>
</evidence>
<name>A0A5B0GTI0_9BURK</name>
<dbReference type="InterPro" id="IPR000792">
    <property type="entry name" value="Tscrpt_reg_LuxR_C"/>
</dbReference>
<dbReference type="Pfam" id="PF00196">
    <property type="entry name" value="GerE"/>
    <property type="match status" value="1"/>
</dbReference>
<dbReference type="PROSITE" id="PS50043">
    <property type="entry name" value="HTH_LUXR_2"/>
    <property type="match status" value="1"/>
</dbReference>
<proteinExistence type="predicted"/>
<evidence type="ECO:0000313" key="2">
    <source>
        <dbReference type="EMBL" id="KAA1006197.1"/>
    </source>
</evidence>
<accession>A0A5B0GTI0</accession>
<dbReference type="PRINTS" id="PR00038">
    <property type="entry name" value="HTHLUXR"/>
</dbReference>
<dbReference type="InterPro" id="IPR016032">
    <property type="entry name" value="Sig_transdc_resp-reg_C-effctor"/>
</dbReference>
<dbReference type="InterPro" id="IPR036388">
    <property type="entry name" value="WH-like_DNA-bd_sf"/>
</dbReference>
<organism evidence="2 3">
    <name type="scientific">Paraburkholderia panacisoli</name>
    <dbReference type="NCBI Taxonomy" id="2603818"/>
    <lineage>
        <taxon>Bacteria</taxon>
        <taxon>Pseudomonadati</taxon>
        <taxon>Pseudomonadota</taxon>
        <taxon>Betaproteobacteria</taxon>
        <taxon>Burkholderiales</taxon>
        <taxon>Burkholderiaceae</taxon>
        <taxon>Paraburkholderia</taxon>
    </lineage>
</organism>
<sequence length="361" mass="39795">MNKRAAFRNAMEVVQHLGDETPPWEAFLQSSRTLLGADAAAFLMFDGAQNLDELRHSDIDSSAAREYLEHFSKDDAIAQSSRTSPAGKWWDSVELASAPDAQRLPFYADFMPRHRLGQVIALILLAQPGRQMAVSFHRTSARANAIEEFSQGNVRVFTECLLRAVGARVAHAEMRIGAVEAALASINEAAFLTNRTGELVHCSMVAYKLLGEAQMLTRSQRALSHPCPQIIQGLLQAITLVLSSNRPRQYCVPLSWGEGVRFDITIAPQNLRMANESLLLVRARKTSAFDVPGVAELGTFFGLSVAESRVLLLLIEGRSPKEVAIANNVAERTVRNQVVALMRKMSCTRLSELVRLGSLLR</sequence>